<accession>A0A1U7HRQ0</accession>
<dbReference type="PROSITE" id="PS51773">
    <property type="entry name" value="OCP_N"/>
    <property type="match status" value="1"/>
</dbReference>
<evidence type="ECO:0000259" key="2">
    <source>
        <dbReference type="PROSITE" id="PS51773"/>
    </source>
</evidence>
<dbReference type="InterPro" id="IPR015233">
    <property type="entry name" value="Orange_carotenoid-bd_N"/>
</dbReference>
<keyword evidence="4" id="KW-1185">Reference proteome</keyword>
<dbReference type="InterPro" id="IPR036917">
    <property type="entry name" value="Orange_carotenoid-bd_N_sf"/>
</dbReference>
<dbReference type="Proteomes" id="UP000186868">
    <property type="component" value="Unassembled WGS sequence"/>
</dbReference>
<dbReference type="EMBL" id="MRCB01000002">
    <property type="protein sequence ID" value="OKH26251.1"/>
    <property type="molecule type" value="Genomic_DNA"/>
</dbReference>
<reference evidence="3 4" key="1">
    <citation type="submission" date="2016-11" db="EMBL/GenBank/DDBJ databases">
        <title>Draft Genome Sequences of Nine Cyanobacterial Strains from Diverse Habitats.</title>
        <authorList>
            <person name="Zhu T."/>
            <person name="Hou S."/>
            <person name="Lu X."/>
            <person name="Hess W.R."/>
        </authorList>
    </citation>
    <scope>NUCLEOTIDE SEQUENCE [LARGE SCALE GENOMIC DNA]</scope>
    <source>
        <strain evidence="3 4">NIES-593</strain>
    </source>
</reference>
<keyword evidence="1" id="KW-0157">Chromophore</keyword>
<keyword evidence="1" id="KW-0793">Thylakoid</keyword>
<dbReference type="Pfam" id="PF09150">
    <property type="entry name" value="Carot_N"/>
    <property type="match status" value="1"/>
</dbReference>
<keyword evidence="1" id="KW-0472">Membrane</keyword>
<protein>
    <submittedName>
        <fullName evidence="3">Orange carotenoid protein</fullName>
    </submittedName>
</protein>
<feature type="domain" description="OCP N-terminal" evidence="2">
    <location>
        <begin position="8"/>
        <end position="159"/>
    </location>
</feature>
<proteinExistence type="inferred from homology"/>
<keyword evidence="1" id="KW-0042">Antenna complex</keyword>
<dbReference type="GO" id="GO:0030089">
    <property type="term" value="C:phycobilisome"/>
    <property type="evidence" value="ECO:0007669"/>
    <property type="project" value="UniProtKB-UniRule"/>
</dbReference>
<sequence>MVVSANLDPNLQEALKTFSELSVDDKLALLWFVYTKMGDSITPAAPVTAGQDIAEGLYNQVKQLSHQEQLEVQRNLFAGKDSLISREYGSLSENTKLLFWYRLAQGMEDATIVPMPESYELNSNAQQLLSQLEAMEFQQQITFSRESVSAAGSEPKVGAAI</sequence>
<comment type="caution">
    <text evidence="3">The sequence shown here is derived from an EMBL/GenBank/DDBJ whole genome shotgun (WGS) entry which is preliminary data.</text>
</comment>
<comment type="similarity">
    <text evidence="1">Belongs to the orange carotenoid-binding protein family.</text>
</comment>
<dbReference type="STRING" id="1921803.NIES593_03620"/>
<dbReference type="RefSeq" id="WP_073598353.1">
    <property type="nucleotide sequence ID" value="NZ_MRCB01000002.1"/>
</dbReference>
<evidence type="ECO:0000313" key="3">
    <source>
        <dbReference type="EMBL" id="OKH26251.1"/>
    </source>
</evidence>
<organism evidence="3 4">
    <name type="scientific">Hydrococcus rivularis NIES-593</name>
    <dbReference type="NCBI Taxonomy" id="1921803"/>
    <lineage>
        <taxon>Bacteria</taxon>
        <taxon>Bacillati</taxon>
        <taxon>Cyanobacteriota</taxon>
        <taxon>Cyanophyceae</taxon>
        <taxon>Pleurocapsales</taxon>
        <taxon>Hydrococcaceae</taxon>
        <taxon>Hydrococcus</taxon>
    </lineage>
</organism>
<evidence type="ECO:0000256" key="1">
    <source>
        <dbReference type="PROSITE-ProRule" id="PRU01109"/>
    </source>
</evidence>
<dbReference type="AlphaFoldDB" id="A0A1U7HRQ0"/>
<keyword evidence="1" id="KW-0605">Phycobilisome</keyword>
<name>A0A1U7HRQ0_9CYAN</name>
<evidence type="ECO:0000313" key="4">
    <source>
        <dbReference type="Proteomes" id="UP000186868"/>
    </source>
</evidence>
<dbReference type="SUPFAM" id="SSF81930">
    <property type="entry name" value="Orange carotenoid protein, N-terminal domain"/>
    <property type="match status" value="1"/>
</dbReference>
<dbReference type="OrthoDB" id="511607at2"/>
<dbReference type="GO" id="GO:0016037">
    <property type="term" value="P:light absorption"/>
    <property type="evidence" value="ECO:0007669"/>
    <property type="project" value="UniProtKB-UniRule"/>
</dbReference>
<gene>
    <name evidence="3" type="ORF">NIES593_03620</name>
</gene>
<dbReference type="Gene3D" id="1.10.2090.10">
    <property type="entry name" value="Orange carotenoid-binding protein, N-terminal domain"/>
    <property type="match status" value="1"/>
</dbReference>
<dbReference type="GO" id="GO:0031404">
    <property type="term" value="F:chloride ion binding"/>
    <property type="evidence" value="ECO:0007669"/>
    <property type="project" value="InterPro"/>
</dbReference>